<feature type="region of interest" description="Disordered" evidence="7">
    <location>
        <begin position="209"/>
        <end position="229"/>
    </location>
</feature>
<name>A0A7J6MW80_PERCH</name>
<evidence type="ECO:0000256" key="4">
    <source>
        <dbReference type="ARBA" id="ARBA00022777"/>
    </source>
</evidence>
<feature type="domain" description="CCHC-type" evidence="9">
    <location>
        <begin position="165"/>
        <end position="179"/>
    </location>
</feature>
<dbReference type="InterPro" id="IPR000719">
    <property type="entry name" value="Prot_kinase_dom"/>
</dbReference>
<keyword evidence="11" id="KW-1185">Reference proteome</keyword>
<reference evidence="10 11" key="1">
    <citation type="submission" date="2020-04" db="EMBL/GenBank/DDBJ databases">
        <title>Perkinsus chesapeaki whole genome sequence.</title>
        <authorList>
            <person name="Bogema D.R."/>
        </authorList>
    </citation>
    <scope>NUCLEOTIDE SEQUENCE [LARGE SCALE GENOMIC DNA]</scope>
    <source>
        <strain evidence="10">ATCC PRA-425</strain>
    </source>
</reference>
<evidence type="ECO:0000256" key="3">
    <source>
        <dbReference type="ARBA" id="ARBA00022741"/>
    </source>
</evidence>
<dbReference type="SUPFAM" id="SSF81324">
    <property type="entry name" value="Voltage-gated potassium channels"/>
    <property type="match status" value="1"/>
</dbReference>
<accession>A0A7J6MW80</accession>
<evidence type="ECO:0000313" key="10">
    <source>
        <dbReference type="EMBL" id="KAF4675597.1"/>
    </source>
</evidence>
<dbReference type="Gene3D" id="3.30.200.20">
    <property type="entry name" value="Phosphorylase Kinase, domain 1"/>
    <property type="match status" value="1"/>
</dbReference>
<feature type="compositionally biased region" description="Low complexity" evidence="7">
    <location>
        <begin position="1103"/>
        <end position="1123"/>
    </location>
</feature>
<dbReference type="Proteomes" id="UP000591131">
    <property type="component" value="Unassembled WGS sequence"/>
</dbReference>
<dbReference type="PANTHER" id="PTHR43671">
    <property type="entry name" value="SERINE/THREONINE-PROTEIN KINASE NEK"/>
    <property type="match status" value="1"/>
</dbReference>
<dbReference type="InterPro" id="IPR008271">
    <property type="entry name" value="Ser/Thr_kinase_AS"/>
</dbReference>
<dbReference type="PANTHER" id="PTHR43671:SF13">
    <property type="entry name" value="SERINE_THREONINE-PROTEIN KINASE NEK2"/>
    <property type="match status" value="1"/>
</dbReference>
<feature type="region of interest" description="Disordered" evidence="7">
    <location>
        <begin position="2357"/>
        <end position="2423"/>
    </location>
</feature>
<dbReference type="GO" id="GO:0005634">
    <property type="term" value="C:nucleus"/>
    <property type="evidence" value="ECO:0007669"/>
    <property type="project" value="TreeGrafter"/>
</dbReference>
<keyword evidence="6" id="KW-0863">Zinc-finger</keyword>
<dbReference type="InterPro" id="IPR050660">
    <property type="entry name" value="NEK_Ser/Thr_kinase"/>
</dbReference>
<evidence type="ECO:0000313" key="11">
    <source>
        <dbReference type="Proteomes" id="UP000591131"/>
    </source>
</evidence>
<feature type="compositionally biased region" description="Acidic residues" evidence="7">
    <location>
        <begin position="19"/>
        <end position="32"/>
    </location>
</feature>
<dbReference type="CDD" id="cd00180">
    <property type="entry name" value="PKc"/>
    <property type="match status" value="1"/>
</dbReference>
<evidence type="ECO:0000256" key="1">
    <source>
        <dbReference type="ARBA" id="ARBA00012513"/>
    </source>
</evidence>
<feature type="compositionally biased region" description="Low complexity" evidence="7">
    <location>
        <begin position="209"/>
        <end position="226"/>
    </location>
</feature>
<keyword evidence="3" id="KW-0547">Nucleotide-binding</keyword>
<gene>
    <name evidence="10" type="ORF">FOL47_007549</name>
</gene>
<dbReference type="GO" id="GO:0008270">
    <property type="term" value="F:zinc ion binding"/>
    <property type="evidence" value="ECO:0007669"/>
    <property type="project" value="UniProtKB-KW"/>
</dbReference>
<sequence>MVTREAWQHNGDVIRQSSDETDNELDWDDTESENPRSTKHRPRIIISPEDTKRVAWDFIIMSFILYESVSIPYRLCFKQDSAGFLAGLETTMDIFFMVDVPLNFITGVYVGGNLVMNVKGIAPVYLKTWQSLVDLLVIYPKFRRKYDKLRQDVLSGDVRGLCLQCVHCGQMGHLSDMCPVFTNVANVAEAFQRAGSGTLIPAKGKVFRAGSSSSSGSQQPAEAAAGRGFKSRIQQAVTKSEGKRVKGLWPSEEDVEIAVPAQSEPEPARASEMEDEASISGVGIMTRMDTLKSGTPPPPSRGHEPHMLSQLEQVASKHPDNPAKWLDELRRVMGRKSTSNPLVEGIISMIGRHRSIKGFSEAKRASRSTENDLLVNLFTHAQRKVASEIAHRDRTHDNNSRYSARAAAAAAAGPRMGQGNGTPSTRGVRDTFPGPPSSSRSQHVAEGTQYHSQQLPPLPTAPYRAPPLSGRGGGRVPTLDLAKAGPLASVLPLASSASQSGRALPTGGTMTRSSRRLYQRKIGTTSGSHPSSSTATRDRSTRANTPSTQRASLVIHGIGGQQDGRVAEVPIVPSARDPRTELKEEAQLVGELAFLGDLSCLAKLHHQRELFAEVDQELANTNCQPSTSSSGPRSVRASLTSARITPEMRRPSEWAEVRRVLLSLLRRVPSDKLPVPFLWDMLLPGLETIPIPLLMDRDPTTSIRDAGQCQCIRRAEPCLCLSSDEWREAWRGLRRHRAKARDHLSESSVANPFADPLLRTVCSGISERLHRVEKLRDGSKEGSFMHVPEGVEECLLLLGEYIRRAVLPGPCAAQALSAIITTLTEVKELLKAFHVEVRIHNEAVRSDRVRTGSLDSLSPMRSMQTPRPGDLYRWRRLSIAFAWTISALLECSDAVMAEGILDTLLDIPVASSPSSSPSLSDTVSLYSLLTPVIAASFFPESVEDSGMWVHPEVEDRRMALDRLRLLTMVTSVLTIINKAIKSRRDSLTVYVPMASRVSAAWSSIADCAAPVVMGPWLASIFSCGTGVIPRFMASRTWPSPPRGRPFSPEALLEMKISEVEAALFSVPPPLNQFLKDPHVAWYLHRHYSRFIRLYRRRSHGTMTPAPSSSSGSPSSTSSFASSTQPCDLQWDEGKGEDALAVAHLKVLIALARARSPSARKKFYSLKVVDFLCGEIDLEHVASHMLERYLTARGFIEIRLFQETSSIITNSDNSYSEVADQEIQSEQQLSTLEATAPPILVPPRGCCRSVMIPGLSFAGLAPSTQGSTGLLGTVPSEEATRDATSAVPGGPIPPPMAIPPPPPPPTSFLECKGSTRRSSEDALPPPITYPTGGMEPGDATHEHDTSPSSSSSSSSGGGGEEQQQQHQMLRMNASPSIVPRLAFHGLPPSVQGTSGLGVDPTPPEYVEGGQQQGQPAVPDQPWEVPPVPGEGQAFEAYHEELEYSGISRLSADLFCDCGRRCRRLYRTEELQECVLRLLLLLLLSASRGTLDCRYCDQFPALNHKLNVLFILDTHLAHPKNSEVLRRLYRDEGIRGASSHGGLFRLLKLLAPGCFPRWIYTDMTVLGGGAFGTVYRCDTVLDAESVDTEQRGRNEVVAVKLVKKHPSIRDRCVLFDVFNEIACLEEGRFDNYMTEIFDYGYDGCSYWIVMRCYHMTLTTWRAKLMGNMDDNLMLLLETYQKVLAAVAKLHRDGLVHYDLKCDNIMVLESGGGPAWRPVRGGGPAVVLADFGESRVLEGPEYTDLCIRNRGTEFVKPPEMLTIERALRRDDAAFDRRRSVGTTTASDIWSVGCLLYELLTGHYLFYNDDWIRFFMRLTGGGGRGDAGPSPAAAGRSPAAASLAAPDILTEENVEMLHHKKALCDFIRFMLIRDPQCRPTIATALHRFHRLYIEAQLERGIRPRTWRGHQRRLHHHQSPSMDPRTLPIPGEANVGLNTSILSSARDDDAPLALPATSQQFTPGSASCGTARHCLPDSIVEAPAADGEPRLSMVLEDTMLLTVPPGCSSVPEWVVREAVPTHVIDVRAPNEPNLAGFSTTVNCVRVSWGHVAGDGGRRSTTAFLSNIPLLLDFARATAASRGRLLLVDTGHVAMAFMALIVSEGHRLGVYRSFCLLLSRHLDPLDQPFPRLILSLAKWQHNRLMAWAHHETLLAHGCMAGGCLCGVCSWILRGSAVRSIVPFRGIIHDDVPTIMTCRCSPSEPVKACANLYSCAAYCQHLRSLEGEPPDPKDAAVWLWLPATLTREGDVRHCPFFRRIKGGAEVSRGLDASAVPARKKGGGATPCQASAKSGTGSVMMSRLYRCVYCRVLSHAVVSITTNGSNSSRRVREKGWVVLNLTNDAHRLRNTVRATAQRRRLLGDNPVEFDPSSTEVRGFGTSWRGSSVTRPALATPDSRRNGMDSLNGATDGAMLNEEGDEAYYASSKRRS</sequence>
<dbReference type="GO" id="GO:0005524">
    <property type="term" value="F:ATP binding"/>
    <property type="evidence" value="ECO:0007669"/>
    <property type="project" value="UniProtKB-KW"/>
</dbReference>
<dbReference type="InterPro" id="IPR011009">
    <property type="entry name" value="Kinase-like_dom_sf"/>
</dbReference>
<dbReference type="GO" id="GO:0005813">
    <property type="term" value="C:centrosome"/>
    <property type="evidence" value="ECO:0007669"/>
    <property type="project" value="TreeGrafter"/>
</dbReference>
<feature type="domain" description="Protein kinase" evidence="8">
    <location>
        <begin position="1558"/>
        <end position="1888"/>
    </location>
</feature>
<feature type="compositionally biased region" description="Basic and acidic residues" evidence="7">
    <location>
        <begin position="388"/>
        <end position="399"/>
    </location>
</feature>
<dbReference type="EC" id="2.7.11.1" evidence="1"/>
<dbReference type="PROSITE" id="PS50158">
    <property type="entry name" value="ZF_CCHC"/>
    <property type="match status" value="1"/>
</dbReference>
<feature type="region of interest" description="Disordered" evidence="7">
    <location>
        <begin position="1267"/>
        <end position="1367"/>
    </location>
</feature>
<proteinExistence type="predicted"/>
<feature type="region of interest" description="Disordered" evidence="7">
    <location>
        <begin position="1"/>
        <end position="42"/>
    </location>
</feature>
<evidence type="ECO:0000256" key="5">
    <source>
        <dbReference type="ARBA" id="ARBA00022840"/>
    </source>
</evidence>
<keyword evidence="6" id="KW-0862">Zinc</keyword>
<evidence type="ECO:0000256" key="2">
    <source>
        <dbReference type="ARBA" id="ARBA00022679"/>
    </source>
</evidence>
<evidence type="ECO:0000256" key="7">
    <source>
        <dbReference type="SAM" id="MobiDB-lite"/>
    </source>
</evidence>
<dbReference type="PROSITE" id="PS50011">
    <property type="entry name" value="PROTEIN_KINASE_DOM"/>
    <property type="match status" value="1"/>
</dbReference>
<protein>
    <recommendedName>
        <fullName evidence="1">non-specific serine/threonine protein kinase</fullName>
        <ecNumber evidence="1">2.7.11.1</ecNumber>
    </recommendedName>
</protein>
<feature type="compositionally biased region" description="Low complexity" evidence="7">
    <location>
        <begin position="524"/>
        <end position="535"/>
    </location>
</feature>
<feature type="region of interest" description="Disordered" evidence="7">
    <location>
        <begin position="1101"/>
        <end position="1126"/>
    </location>
</feature>
<keyword evidence="6" id="KW-0479">Metal-binding</keyword>
<dbReference type="GO" id="GO:0004674">
    <property type="term" value="F:protein serine/threonine kinase activity"/>
    <property type="evidence" value="ECO:0007669"/>
    <property type="project" value="UniProtKB-EC"/>
</dbReference>
<feature type="region of interest" description="Disordered" evidence="7">
    <location>
        <begin position="1379"/>
        <end position="1429"/>
    </location>
</feature>
<evidence type="ECO:0000256" key="6">
    <source>
        <dbReference type="PROSITE-ProRule" id="PRU00047"/>
    </source>
</evidence>
<dbReference type="EMBL" id="JAAPAO010000045">
    <property type="protein sequence ID" value="KAF4675597.1"/>
    <property type="molecule type" value="Genomic_DNA"/>
</dbReference>
<feature type="region of interest" description="Disordered" evidence="7">
    <location>
        <begin position="388"/>
        <end position="480"/>
    </location>
</feature>
<dbReference type="InterPro" id="IPR001878">
    <property type="entry name" value="Znf_CCHC"/>
</dbReference>
<dbReference type="GO" id="GO:0005737">
    <property type="term" value="C:cytoplasm"/>
    <property type="evidence" value="ECO:0007669"/>
    <property type="project" value="TreeGrafter"/>
</dbReference>
<dbReference type="SUPFAM" id="SSF56112">
    <property type="entry name" value="Protein kinase-like (PK-like)"/>
    <property type="match status" value="1"/>
</dbReference>
<organism evidence="10 11">
    <name type="scientific">Perkinsus chesapeaki</name>
    <name type="common">Clam parasite</name>
    <name type="synonym">Perkinsus andrewsi</name>
    <dbReference type="NCBI Taxonomy" id="330153"/>
    <lineage>
        <taxon>Eukaryota</taxon>
        <taxon>Sar</taxon>
        <taxon>Alveolata</taxon>
        <taxon>Perkinsozoa</taxon>
        <taxon>Perkinsea</taxon>
        <taxon>Perkinsida</taxon>
        <taxon>Perkinsidae</taxon>
        <taxon>Perkinsus</taxon>
    </lineage>
</organism>
<keyword evidence="4" id="KW-0418">Kinase</keyword>
<dbReference type="GO" id="GO:0007059">
    <property type="term" value="P:chromosome segregation"/>
    <property type="evidence" value="ECO:0007669"/>
    <property type="project" value="TreeGrafter"/>
</dbReference>
<dbReference type="GO" id="GO:0003676">
    <property type="term" value="F:nucleic acid binding"/>
    <property type="evidence" value="ECO:0007669"/>
    <property type="project" value="InterPro"/>
</dbReference>
<dbReference type="Pfam" id="PF00069">
    <property type="entry name" value="Pkinase"/>
    <property type="match status" value="1"/>
</dbReference>
<dbReference type="PROSITE" id="PS00108">
    <property type="entry name" value="PROTEIN_KINASE_ST"/>
    <property type="match status" value="1"/>
</dbReference>
<dbReference type="SMART" id="SM00220">
    <property type="entry name" value="S_TKc"/>
    <property type="match status" value="1"/>
</dbReference>
<keyword evidence="2" id="KW-0808">Transferase</keyword>
<dbReference type="Gene3D" id="1.10.510.10">
    <property type="entry name" value="Transferase(Phosphotransferase) domain 1"/>
    <property type="match status" value="1"/>
</dbReference>
<evidence type="ECO:0000259" key="9">
    <source>
        <dbReference type="PROSITE" id="PS50158"/>
    </source>
</evidence>
<keyword evidence="5" id="KW-0067">ATP-binding</keyword>
<feature type="compositionally biased region" description="Pro residues" evidence="7">
    <location>
        <begin position="1289"/>
        <end position="1305"/>
    </location>
</feature>
<evidence type="ECO:0000259" key="8">
    <source>
        <dbReference type="PROSITE" id="PS50011"/>
    </source>
</evidence>
<comment type="caution">
    <text evidence="10">The sequence shown here is derived from an EMBL/GenBank/DDBJ whole genome shotgun (WGS) entry which is preliminary data.</text>
</comment>
<dbReference type="OrthoDB" id="441293at2759"/>
<feature type="region of interest" description="Disordered" evidence="7">
    <location>
        <begin position="494"/>
        <end position="548"/>
    </location>
</feature>